<dbReference type="RefSeq" id="WP_146801462.1">
    <property type="nucleotide sequence ID" value="NZ_BJUK01000004.1"/>
</dbReference>
<keyword evidence="2" id="KW-0472">Membrane</keyword>
<dbReference type="Proteomes" id="UP000651738">
    <property type="component" value="Unassembled WGS sequence"/>
</dbReference>
<keyword evidence="2" id="KW-1133">Transmembrane helix</keyword>
<protein>
    <submittedName>
        <fullName evidence="3">Uncharacterized protein</fullName>
    </submittedName>
</protein>
<sequence length="66" mass="7570">MDTRESKTPEEERQHLKEVRQPEDYSNPEPDEDQPEARESAHGVHRVLLIAIVVGIIAVGFFLFGR</sequence>
<feature type="region of interest" description="Disordered" evidence="1">
    <location>
        <begin position="1"/>
        <end position="40"/>
    </location>
</feature>
<reference evidence="3 5" key="1">
    <citation type="submission" date="2019-07" db="EMBL/GenBank/DDBJ databases">
        <title>Whole genome shotgun sequence of Halomonas pacifica NBRC 102220.</title>
        <authorList>
            <person name="Hosoyama A."/>
            <person name="Uohara A."/>
            <person name="Ohji S."/>
            <person name="Ichikawa N."/>
        </authorList>
    </citation>
    <scope>NUCLEOTIDE SEQUENCE [LARGE SCALE GENOMIC DNA]</scope>
    <source>
        <strain evidence="3 5">NBRC 102220</strain>
    </source>
</reference>
<dbReference type="EMBL" id="JAEDAF010000002">
    <property type="protein sequence ID" value="MBH8579085.1"/>
    <property type="molecule type" value="Genomic_DNA"/>
</dbReference>
<reference evidence="4 6" key="2">
    <citation type="submission" date="2020-12" db="EMBL/GenBank/DDBJ databases">
        <title>Draft genome sequence of Halomonas pacifica strain CARE-V15.</title>
        <authorList>
            <person name="Vignesh N."/>
            <person name="Thabitha A."/>
            <person name="Saravanan R."/>
            <person name="Manigandan V."/>
        </authorList>
    </citation>
    <scope>NUCLEOTIDE SEQUENCE [LARGE SCALE GENOMIC DNA]</scope>
    <source>
        <strain evidence="4 6">CARE-V15</strain>
    </source>
</reference>
<organism evidence="3 5">
    <name type="scientific">Bisbaumannia pacifica</name>
    <dbReference type="NCBI Taxonomy" id="77098"/>
    <lineage>
        <taxon>Bacteria</taxon>
        <taxon>Pseudomonadati</taxon>
        <taxon>Pseudomonadota</taxon>
        <taxon>Gammaproteobacteria</taxon>
        <taxon>Oceanospirillales</taxon>
        <taxon>Halomonadaceae</taxon>
        <taxon>Bisbaumannia</taxon>
    </lineage>
</organism>
<proteinExistence type="predicted"/>
<feature type="transmembrane region" description="Helical" evidence="2">
    <location>
        <begin position="47"/>
        <end position="65"/>
    </location>
</feature>
<evidence type="ECO:0000313" key="3">
    <source>
        <dbReference type="EMBL" id="GEK46174.1"/>
    </source>
</evidence>
<dbReference type="Proteomes" id="UP000321275">
    <property type="component" value="Unassembled WGS sequence"/>
</dbReference>
<evidence type="ECO:0000313" key="6">
    <source>
        <dbReference type="Proteomes" id="UP000651738"/>
    </source>
</evidence>
<evidence type="ECO:0000313" key="4">
    <source>
        <dbReference type="EMBL" id="MBH8579085.1"/>
    </source>
</evidence>
<evidence type="ECO:0000256" key="2">
    <source>
        <dbReference type="SAM" id="Phobius"/>
    </source>
</evidence>
<accession>A0A510X447</accession>
<name>A0A510X447_9GAMM</name>
<keyword evidence="2" id="KW-0812">Transmembrane</keyword>
<keyword evidence="5" id="KW-1185">Reference proteome</keyword>
<dbReference type="AlphaFoldDB" id="A0A510X447"/>
<evidence type="ECO:0000313" key="5">
    <source>
        <dbReference type="Proteomes" id="UP000321275"/>
    </source>
</evidence>
<comment type="caution">
    <text evidence="3">The sequence shown here is derived from an EMBL/GenBank/DDBJ whole genome shotgun (WGS) entry which is preliminary data.</text>
</comment>
<evidence type="ECO:0000256" key="1">
    <source>
        <dbReference type="SAM" id="MobiDB-lite"/>
    </source>
</evidence>
<feature type="compositionally biased region" description="Basic and acidic residues" evidence="1">
    <location>
        <begin position="1"/>
        <end position="23"/>
    </location>
</feature>
<dbReference type="OrthoDB" id="6174536at2"/>
<dbReference type="EMBL" id="BJUK01000004">
    <property type="protein sequence ID" value="GEK46174.1"/>
    <property type="molecule type" value="Genomic_DNA"/>
</dbReference>
<gene>
    <name evidence="3" type="ORF">HPA02_04570</name>
    <name evidence="4" type="ORF">I7V36_03165</name>
</gene>